<dbReference type="SUPFAM" id="SSF56925">
    <property type="entry name" value="OMPA-like"/>
    <property type="match status" value="1"/>
</dbReference>
<dbReference type="PANTHER" id="PTHR30329:SF21">
    <property type="entry name" value="LIPOPROTEIN YIAD-RELATED"/>
    <property type="match status" value="1"/>
</dbReference>
<evidence type="ECO:0000256" key="6">
    <source>
        <dbReference type="ARBA" id="ARBA00023065"/>
    </source>
</evidence>
<organism evidence="13 14">
    <name type="scientific">Undibacterium flavidum</name>
    <dbReference type="NCBI Taxonomy" id="2762297"/>
    <lineage>
        <taxon>Bacteria</taxon>
        <taxon>Pseudomonadati</taxon>
        <taxon>Pseudomonadota</taxon>
        <taxon>Betaproteobacteria</taxon>
        <taxon>Burkholderiales</taxon>
        <taxon>Oxalobacteraceae</taxon>
        <taxon>Undibacterium</taxon>
    </lineage>
</organism>
<evidence type="ECO:0000313" key="13">
    <source>
        <dbReference type="EMBL" id="MBC3874267.1"/>
    </source>
</evidence>
<dbReference type="InterPro" id="IPR011250">
    <property type="entry name" value="OMP/PagP_B-barrel"/>
</dbReference>
<dbReference type="Gene3D" id="3.30.1330.60">
    <property type="entry name" value="OmpA-like domain"/>
    <property type="match status" value="1"/>
</dbReference>
<evidence type="ECO:0000256" key="3">
    <source>
        <dbReference type="ARBA" id="ARBA00022452"/>
    </source>
</evidence>
<feature type="domain" description="OmpA-like" evidence="12">
    <location>
        <begin position="221"/>
        <end position="344"/>
    </location>
</feature>
<keyword evidence="8 10" id="KW-0472">Membrane</keyword>
<evidence type="ECO:0000256" key="11">
    <source>
        <dbReference type="SAM" id="SignalP"/>
    </source>
</evidence>
<keyword evidence="6" id="KW-0406">Ion transport</keyword>
<dbReference type="PROSITE" id="PS01068">
    <property type="entry name" value="OMPA_1"/>
    <property type="match status" value="1"/>
</dbReference>
<dbReference type="Pfam" id="PF13505">
    <property type="entry name" value="OMP_b-brl"/>
    <property type="match status" value="1"/>
</dbReference>
<keyword evidence="9" id="KW-0998">Cell outer membrane</keyword>
<dbReference type="InterPro" id="IPR006665">
    <property type="entry name" value="OmpA-like"/>
</dbReference>
<gene>
    <name evidence="13" type="ORF">H8K55_11765</name>
</gene>
<name>A0ABR6YCH8_9BURK</name>
<evidence type="ECO:0000256" key="7">
    <source>
        <dbReference type="ARBA" id="ARBA00023114"/>
    </source>
</evidence>
<dbReference type="Pfam" id="PF00691">
    <property type="entry name" value="OmpA"/>
    <property type="match status" value="1"/>
</dbReference>
<dbReference type="SUPFAM" id="SSF103088">
    <property type="entry name" value="OmpA-like"/>
    <property type="match status" value="1"/>
</dbReference>
<keyword evidence="14" id="KW-1185">Reference proteome</keyword>
<dbReference type="Gene3D" id="2.40.160.20">
    <property type="match status" value="1"/>
</dbReference>
<evidence type="ECO:0000256" key="9">
    <source>
        <dbReference type="ARBA" id="ARBA00023237"/>
    </source>
</evidence>
<dbReference type="InterPro" id="IPR050330">
    <property type="entry name" value="Bact_OuterMem_StrucFunc"/>
</dbReference>
<evidence type="ECO:0000256" key="10">
    <source>
        <dbReference type="PROSITE-ProRule" id="PRU00473"/>
    </source>
</evidence>
<dbReference type="EMBL" id="JACOGA010000010">
    <property type="protein sequence ID" value="MBC3874267.1"/>
    <property type="molecule type" value="Genomic_DNA"/>
</dbReference>
<keyword evidence="7" id="KW-0626">Porin</keyword>
<evidence type="ECO:0000256" key="2">
    <source>
        <dbReference type="ARBA" id="ARBA00022448"/>
    </source>
</evidence>
<evidence type="ECO:0000256" key="8">
    <source>
        <dbReference type="ARBA" id="ARBA00023136"/>
    </source>
</evidence>
<dbReference type="Proteomes" id="UP000624279">
    <property type="component" value="Unassembled WGS sequence"/>
</dbReference>
<keyword evidence="2" id="KW-0813">Transport</keyword>
<evidence type="ECO:0000256" key="4">
    <source>
        <dbReference type="ARBA" id="ARBA00022692"/>
    </source>
</evidence>
<proteinExistence type="predicted"/>
<dbReference type="CDD" id="cd07185">
    <property type="entry name" value="OmpA_C-like"/>
    <property type="match status" value="1"/>
</dbReference>
<evidence type="ECO:0000313" key="14">
    <source>
        <dbReference type="Proteomes" id="UP000624279"/>
    </source>
</evidence>
<evidence type="ECO:0000256" key="5">
    <source>
        <dbReference type="ARBA" id="ARBA00022729"/>
    </source>
</evidence>
<evidence type="ECO:0000259" key="12">
    <source>
        <dbReference type="PROSITE" id="PS51123"/>
    </source>
</evidence>
<feature type="chain" id="PRO_5045679541" evidence="11">
    <location>
        <begin position="26"/>
        <end position="348"/>
    </location>
</feature>
<keyword evidence="4" id="KW-0812">Transmembrane</keyword>
<dbReference type="InterPro" id="IPR027385">
    <property type="entry name" value="Beta-barrel_OMP"/>
</dbReference>
<dbReference type="PANTHER" id="PTHR30329">
    <property type="entry name" value="STATOR ELEMENT OF FLAGELLAR MOTOR COMPLEX"/>
    <property type="match status" value="1"/>
</dbReference>
<dbReference type="PRINTS" id="PR01021">
    <property type="entry name" value="OMPADOMAIN"/>
</dbReference>
<dbReference type="InterPro" id="IPR006664">
    <property type="entry name" value="OMP_bac"/>
</dbReference>
<evidence type="ECO:0000256" key="1">
    <source>
        <dbReference type="ARBA" id="ARBA00004571"/>
    </source>
</evidence>
<protein>
    <submittedName>
        <fullName evidence="13">OmpA family protein</fullName>
    </submittedName>
</protein>
<keyword evidence="5 11" id="KW-0732">Signal</keyword>
<keyword evidence="3" id="KW-1134">Transmembrane beta strand</keyword>
<sequence>MRNSMKKIALALALIGTASSAQVMAQNLDLNPSWYVAPSINYTNTDNRFGLTKDGQGLGLRFGKAINPSWDIQLGGITARTKEAGTTYKQNLLSVDALYMQSREAVHPFLLFSAGGQQDKFSKGSSDKSKTSPFLGAGIGLQAQLTEQLSLQADVRRNMAYLSGHEFNFKRAYTTYASVGLNYFFDKVAKPAPVVIKEEPKPEPIVEVKKELPPPPPAPAPKFEKYTLSSTELFAFDSAVLASYQPKLDQISQALKETPNVSNVVISGFTDRLGSDKYNLKLSEKRANAVRDYLINSGIAANRLNAVGKGEANPVVTCTNKKRADLIKCLEPNRRVEIEQMTFERRVN</sequence>
<reference evidence="13 14" key="1">
    <citation type="submission" date="2020-08" db="EMBL/GenBank/DDBJ databases">
        <title>Novel species isolated from subtropical streams in China.</title>
        <authorList>
            <person name="Lu H."/>
        </authorList>
    </citation>
    <scope>NUCLEOTIDE SEQUENCE [LARGE SCALE GENOMIC DNA]</scope>
    <source>
        <strain evidence="13 14">LX15W</strain>
    </source>
</reference>
<feature type="signal peptide" evidence="11">
    <location>
        <begin position="1"/>
        <end position="25"/>
    </location>
</feature>
<dbReference type="PROSITE" id="PS51123">
    <property type="entry name" value="OMPA_2"/>
    <property type="match status" value="1"/>
</dbReference>
<accession>A0ABR6YCH8</accession>
<comment type="caution">
    <text evidence="13">The sequence shown here is derived from an EMBL/GenBank/DDBJ whole genome shotgun (WGS) entry which is preliminary data.</text>
</comment>
<comment type="subcellular location">
    <subcellularLocation>
        <location evidence="1">Cell outer membrane</location>
        <topology evidence="1">Multi-pass membrane protein</topology>
    </subcellularLocation>
</comment>
<dbReference type="InterPro" id="IPR036737">
    <property type="entry name" value="OmpA-like_sf"/>
</dbReference>
<dbReference type="InterPro" id="IPR006690">
    <property type="entry name" value="OMPA-like_CS"/>
</dbReference>